<dbReference type="Proteomes" id="UP000321261">
    <property type="component" value="Unassembled WGS sequence"/>
</dbReference>
<dbReference type="SUPFAM" id="SSF52091">
    <property type="entry name" value="SpoIIaa-like"/>
    <property type="match status" value="1"/>
</dbReference>
<feature type="transmembrane region" description="Helical" evidence="5">
    <location>
        <begin position="90"/>
        <end position="108"/>
    </location>
</feature>
<evidence type="ECO:0000256" key="2">
    <source>
        <dbReference type="ARBA" id="ARBA00022692"/>
    </source>
</evidence>
<feature type="transmembrane region" description="Helical" evidence="5">
    <location>
        <begin position="337"/>
        <end position="356"/>
    </location>
</feature>
<dbReference type="Pfam" id="PF00916">
    <property type="entry name" value="Sulfate_transp"/>
    <property type="match status" value="1"/>
</dbReference>
<evidence type="ECO:0000313" key="8">
    <source>
        <dbReference type="Proteomes" id="UP000321261"/>
    </source>
</evidence>
<name>A0A561SJM4_9PSEU</name>
<dbReference type="Gene3D" id="3.30.750.24">
    <property type="entry name" value="STAS domain"/>
    <property type="match status" value="1"/>
</dbReference>
<dbReference type="InterPro" id="IPR001902">
    <property type="entry name" value="SLC26A/SulP_fam"/>
</dbReference>
<reference evidence="7 8" key="1">
    <citation type="submission" date="2019-06" db="EMBL/GenBank/DDBJ databases">
        <title>Sequencing the genomes of 1000 actinobacteria strains.</title>
        <authorList>
            <person name="Klenk H.-P."/>
        </authorList>
    </citation>
    <scope>NUCLEOTIDE SEQUENCE [LARGE SCALE GENOMIC DNA]</scope>
    <source>
        <strain evidence="7 8">DSM 45671</strain>
    </source>
</reference>
<dbReference type="PANTHER" id="PTHR11814">
    <property type="entry name" value="SULFATE TRANSPORTER"/>
    <property type="match status" value="1"/>
</dbReference>
<accession>A0A561SJM4</accession>
<evidence type="ECO:0000259" key="6">
    <source>
        <dbReference type="PROSITE" id="PS50801"/>
    </source>
</evidence>
<evidence type="ECO:0000256" key="5">
    <source>
        <dbReference type="SAM" id="Phobius"/>
    </source>
</evidence>
<organism evidence="7 8">
    <name type="scientific">Pseudonocardia hierapolitana</name>
    <dbReference type="NCBI Taxonomy" id="1128676"/>
    <lineage>
        <taxon>Bacteria</taxon>
        <taxon>Bacillati</taxon>
        <taxon>Actinomycetota</taxon>
        <taxon>Actinomycetes</taxon>
        <taxon>Pseudonocardiales</taxon>
        <taxon>Pseudonocardiaceae</taxon>
        <taxon>Pseudonocardia</taxon>
    </lineage>
</organism>
<gene>
    <name evidence="7" type="ORF">FHX44_11918</name>
</gene>
<feature type="transmembrane region" description="Helical" evidence="5">
    <location>
        <begin position="146"/>
        <end position="168"/>
    </location>
</feature>
<dbReference type="InterPro" id="IPR011547">
    <property type="entry name" value="SLC26A/SulP_dom"/>
</dbReference>
<comment type="caution">
    <text evidence="7">The sequence shown here is derived from an EMBL/GenBank/DDBJ whole genome shotgun (WGS) entry which is preliminary data.</text>
</comment>
<feature type="transmembrane region" description="Helical" evidence="5">
    <location>
        <begin position="215"/>
        <end position="233"/>
    </location>
</feature>
<evidence type="ECO:0000256" key="3">
    <source>
        <dbReference type="ARBA" id="ARBA00022989"/>
    </source>
</evidence>
<feature type="transmembrane region" description="Helical" evidence="5">
    <location>
        <begin position="298"/>
        <end position="317"/>
    </location>
</feature>
<dbReference type="InterPro" id="IPR002645">
    <property type="entry name" value="STAS_dom"/>
</dbReference>
<feature type="transmembrane region" description="Helical" evidence="5">
    <location>
        <begin position="114"/>
        <end position="134"/>
    </location>
</feature>
<keyword evidence="4 5" id="KW-0472">Membrane</keyword>
<dbReference type="InterPro" id="IPR036513">
    <property type="entry name" value="STAS_dom_sf"/>
</dbReference>
<feature type="transmembrane region" description="Helical" evidence="5">
    <location>
        <begin position="59"/>
        <end position="78"/>
    </location>
</feature>
<keyword evidence="3 5" id="KW-1133">Transmembrane helix</keyword>
<dbReference type="EMBL" id="VIWU01000001">
    <property type="protein sequence ID" value="TWF75034.1"/>
    <property type="molecule type" value="Genomic_DNA"/>
</dbReference>
<keyword evidence="8" id="KW-1185">Reference proteome</keyword>
<dbReference type="CDD" id="cd07042">
    <property type="entry name" value="STAS_SulP_like_sulfate_transporter"/>
    <property type="match status" value="1"/>
</dbReference>
<dbReference type="GO" id="GO:0016020">
    <property type="term" value="C:membrane"/>
    <property type="evidence" value="ECO:0007669"/>
    <property type="project" value="UniProtKB-SubCell"/>
</dbReference>
<dbReference type="OrthoDB" id="9769739at2"/>
<feature type="transmembrane region" description="Helical" evidence="5">
    <location>
        <begin position="393"/>
        <end position="420"/>
    </location>
</feature>
<feature type="domain" description="STAS" evidence="6">
    <location>
        <begin position="448"/>
        <end position="563"/>
    </location>
</feature>
<protein>
    <submittedName>
        <fullName evidence="7">SulP family sulfate permease</fullName>
    </submittedName>
</protein>
<feature type="transmembrane region" description="Helical" evidence="5">
    <location>
        <begin position="263"/>
        <end position="286"/>
    </location>
</feature>
<evidence type="ECO:0000256" key="1">
    <source>
        <dbReference type="ARBA" id="ARBA00004141"/>
    </source>
</evidence>
<sequence length="572" mass="60113">MSVGAPDSRPRTWLHRVLPGAADLMQYRRSWLRPDLVAGLAVWAVLVPQGLAYGELAGLSPVTGLYTALGALLLYPLVGSSRYVHIGPESAVAIVTAAYIGGLVADAPERAESLAALLSLVVAGFLLLGALLRLSVAARLLSTPVLAGYLTGSAVVIGASQLGKIFAVPTPGEHWWQKLAEVVAGLPAMNPWALLIGVTTLVVVVALLRWAPRVPGILLAIASATAVVAIAGWEGRVPVIGDVPSGVPVPALPRVAPGDVVDLLGAGASVALLVFASSMLTAGALARRDRERVSGRREFLGLAASCAGSGLFGGFPANASESRSFVVADTGARSQMANLVAVGLTALTLVVLTPVFRFLPQAALGAVVLAAAARMIDVTALRRLWRVRRSDFVLAAVTAAGVLVVGVLPGIGVGVAVSLLEVLRRAVMPHTAVLGRVAGRPTWRSTDNHEGTRTVPGLLVYRFDAPLFFANADVLREQVLRLVDDSDPPVREVVLDAEGIVDMDITGAETLDELLDALDDRGVRMVLARVRSSLRSTMRRLGLDERLGPDAFHYQIRDAATDFVRRNRTTTS</sequence>
<dbReference type="Pfam" id="PF01740">
    <property type="entry name" value="STAS"/>
    <property type="match status" value="1"/>
</dbReference>
<dbReference type="RefSeq" id="WP_147254311.1">
    <property type="nucleotide sequence ID" value="NZ_VIWU01000001.1"/>
</dbReference>
<proteinExistence type="predicted"/>
<feature type="transmembrane region" description="Helical" evidence="5">
    <location>
        <begin position="188"/>
        <end position="208"/>
    </location>
</feature>
<dbReference type="GO" id="GO:0055085">
    <property type="term" value="P:transmembrane transport"/>
    <property type="evidence" value="ECO:0007669"/>
    <property type="project" value="InterPro"/>
</dbReference>
<dbReference type="AlphaFoldDB" id="A0A561SJM4"/>
<comment type="subcellular location">
    <subcellularLocation>
        <location evidence="1">Membrane</location>
        <topology evidence="1">Multi-pass membrane protein</topology>
    </subcellularLocation>
</comment>
<evidence type="ECO:0000313" key="7">
    <source>
        <dbReference type="EMBL" id="TWF75034.1"/>
    </source>
</evidence>
<keyword evidence="2 5" id="KW-0812">Transmembrane</keyword>
<dbReference type="PROSITE" id="PS50801">
    <property type="entry name" value="STAS"/>
    <property type="match status" value="1"/>
</dbReference>
<evidence type="ECO:0000256" key="4">
    <source>
        <dbReference type="ARBA" id="ARBA00023136"/>
    </source>
</evidence>